<organism evidence="1 2">
    <name type="scientific">Kiloniella antarctica</name>
    <dbReference type="NCBI Taxonomy" id="1550907"/>
    <lineage>
        <taxon>Bacteria</taxon>
        <taxon>Pseudomonadati</taxon>
        <taxon>Pseudomonadota</taxon>
        <taxon>Alphaproteobacteria</taxon>
        <taxon>Rhodospirillales</taxon>
        <taxon>Kiloniellaceae</taxon>
        <taxon>Kiloniella</taxon>
    </lineage>
</organism>
<comment type="caution">
    <text evidence="1">The sequence shown here is derived from an EMBL/GenBank/DDBJ whole genome shotgun (WGS) entry which is preliminary data.</text>
</comment>
<dbReference type="InterPro" id="IPR039437">
    <property type="entry name" value="FrzH/put_lumazine-bd"/>
</dbReference>
<dbReference type="InterPro" id="IPR032710">
    <property type="entry name" value="NTF2-like_dom_sf"/>
</dbReference>
<proteinExistence type="predicted"/>
<accession>A0ABW5BJY1</accession>
<name>A0ABW5BJY1_9PROT</name>
<evidence type="ECO:0000313" key="1">
    <source>
        <dbReference type="EMBL" id="MFD2205461.1"/>
    </source>
</evidence>
<reference evidence="2" key="1">
    <citation type="journal article" date="2019" name="Int. J. Syst. Evol. Microbiol.">
        <title>The Global Catalogue of Microorganisms (GCM) 10K type strain sequencing project: providing services to taxonomists for standard genome sequencing and annotation.</title>
        <authorList>
            <consortium name="The Broad Institute Genomics Platform"/>
            <consortium name="The Broad Institute Genome Sequencing Center for Infectious Disease"/>
            <person name="Wu L."/>
            <person name="Ma J."/>
        </authorList>
    </citation>
    <scope>NUCLEOTIDE SEQUENCE [LARGE SCALE GENOMIC DNA]</scope>
    <source>
        <strain evidence="2">CGMCC 4.7192</strain>
    </source>
</reference>
<protein>
    <submittedName>
        <fullName evidence="1">Nuclear transport factor 2 family protein</fullName>
    </submittedName>
</protein>
<dbReference type="EMBL" id="JBHUII010000004">
    <property type="protein sequence ID" value="MFD2205461.1"/>
    <property type="molecule type" value="Genomic_DNA"/>
</dbReference>
<dbReference type="Pfam" id="PF12893">
    <property type="entry name" value="Lumazine_bd_2"/>
    <property type="match status" value="1"/>
</dbReference>
<evidence type="ECO:0000313" key="2">
    <source>
        <dbReference type="Proteomes" id="UP001597294"/>
    </source>
</evidence>
<dbReference type="Gene3D" id="3.10.450.50">
    <property type="match status" value="1"/>
</dbReference>
<gene>
    <name evidence="1" type="ORF">ACFSKO_07560</name>
</gene>
<dbReference type="SUPFAM" id="SSF54427">
    <property type="entry name" value="NTF2-like"/>
    <property type="match status" value="1"/>
</dbReference>
<keyword evidence="2" id="KW-1185">Reference proteome</keyword>
<sequence>MSSIYQAVEKVIALYFDGLYHSDVSLLEKVFHPKAHYVCATEDPLMYLTMEEYFPIVARRQSPASRKEKRQDKIVSISFAGTTTAFVTLNCAIGEKFFTDFLSLIFVDGRWQIISKVFHFDIKDPVV</sequence>
<dbReference type="RefSeq" id="WP_380250093.1">
    <property type="nucleotide sequence ID" value="NZ_JBHUII010000004.1"/>
</dbReference>
<dbReference type="Proteomes" id="UP001597294">
    <property type="component" value="Unassembled WGS sequence"/>
</dbReference>